<keyword evidence="2" id="KW-0812">Transmembrane</keyword>
<dbReference type="Gene3D" id="1.20.5.730">
    <property type="entry name" value="Single helix bin"/>
    <property type="match status" value="1"/>
</dbReference>
<evidence type="ECO:0000313" key="4">
    <source>
        <dbReference type="Proteomes" id="UP000054016"/>
    </source>
</evidence>
<organism evidence="3 4">
    <name type="scientific">miscellaneous Crenarchaeota group-1 archaeon SG8-32-3</name>
    <dbReference type="NCBI Taxonomy" id="1685125"/>
    <lineage>
        <taxon>Archaea</taxon>
        <taxon>Candidatus Bathyarchaeota</taxon>
        <taxon>MCG-1</taxon>
    </lineage>
</organism>
<reference evidence="4" key="1">
    <citation type="submission" date="2015-06" db="EMBL/GenBank/DDBJ databases">
        <title>New insights into the roles of widespread benthic archaea in carbon and nitrogen cycling.</title>
        <authorList>
            <person name="Lazar C.S."/>
            <person name="Baker B.J."/>
            <person name="Seitz K.W."/>
            <person name="Hyde A.S."/>
            <person name="Dick G.J."/>
            <person name="Hinrichs K.-U."/>
            <person name="Teske A.P."/>
        </authorList>
    </citation>
    <scope>NUCLEOTIDE SEQUENCE [LARGE SCALE GENOMIC DNA]</scope>
</reference>
<evidence type="ECO:0000256" key="1">
    <source>
        <dbReference type="SAM" id="MobiDB-lite"/>
    </source>
</evidence>
<keyword evidence="2" id="KW-0472">Membrane</keyword>
<sequence>MSNEDEQKKDRSKISLRIGDVQIEFEGTSDNIRKLMDKDLVNFTKGLEATKKEMPPLTEHAPRVTAKTQEVAPKISQVASSEKTVPPPQPSKPSITTKPPVKESRFFSKGKKPEKTGKKRFGWKPVAIALVLICIVLSAGLVAAFAVYLPMIDDLESQVAERDSTISSLNSQVTSANAQLYLLQTNLDESENTIFNLQEQNGVLSSQIDYYLNIIAMNVTGYFFVEEPLIGQNASEYTVIFQEIFEYAGYVAVSVESTSVTTYVELLWSYSPVTYNHNVTVGGSGVAYFPVLPGPIEIRIGNTDVYTGDLLNATVTAGYCY</sequence>
<dbReference type="EMBL" id="LFWV01000013">
    <property type="protein sequence ID" value="KON32057.1"/>
    <property type="molecule type" value="Genomic_DNA"/>
</dbReference>
<protein>
    <submittedName>
        <fullName evidence="3">Uncharacterized protein</fullName>
    </submittedName>
</protein>
<accession>A0A0M0BTX6</accession>
<feature type="compositionally biased region" description="Basic and acidic residues" evidence="1">
    <location>
        <begin position="100"/>
        <end position="116"/>
    </location>
</feature>
<evidence type="ECO:0000256" key="2">
    <source>
        <dbReference type="SAM" id="Phobius"/>
    </source>
</evidence>
<dbReference type="AlphaFoldDB" id="A0A0M0BTX6"/>
<proteinExistence type="predicted"/>
<name>A0A0M0BTX6_9ARCH</name>
<feature type="transmembrane region" description="Helical" evidence="2">
    <location>
        <begin position="126"/>
        <end position="149"/>
    </location>
</feature>
<keyword evidence="2" id="KW-1133">Transmembrane helix</keyword>
<comment type="caution">
    <text evidence="3">The sequence shown here is derived from an EMBL/GenBank/DDBJ whole genome shotgun (WGS) entry which is preliminary data.</text>
</comment>
<evidence type="ECO:0000313" key="3">
    <source>
        <dbReference type="EMBL" id="KON32057.1"/>
    </source>
</evidence>
<gene>
    <name evidence="3" type="ORF">AC478_01405</name>
</gene>
<dbReference type="Proteomes" id="UP000054016">
    <property type="component" value="Unassembled WGS sequence"/>
</dbReference>
<feature type="region of interest" description="Disordered" evidence="1">
    <location>
        <begin position="51"/>
        <end position="117"/>
    </location>
</feature>